<gene>
    <name evidence="1" type="ORF">BDN72DRAFT_617138</name>
</gene>
<protein>
    <submittedName>
        <fullName evidence="1">Uncharacterized protein</fullName>
    </submittedName>
</protein>
<sequence>MDMIPLELVEQILHHASSCLNPSDLSSTLRSFCLVSHTWDQIAQPLLFSKFIRYGRSYDQVKLHQTLLSYPHLRDLVECIWVDIGISSSSHWVTSNTTDSNLDSESTLDLYRQLTRNPRFHHIVIKNVNPSEAKPRAQEILSSLISSANVTVLSCYRLSRYPIDLFYHCISVRELHLYQSRFSGFERIGVGSLEGVQEGVARRLDENGTHQDLSSSRRRRRPTLLYLYLEALQGDEDILKWFLHPNCAFDISELKTLDFYDDSCESDSFQRVQEIVARTSSSLEEVGLHPPVYLSEVLINVDYTTLASLPQLKCLKISLSGDENFWPWAIQLLSSLSHPEHIEELQVSYTLGPSGSEPLLSDVQAQGWEGLDLCLTAFAPSSAACPTTHRKFLNLKRVVIGLAICEWTTDGKSRSRRLAEAFPVILPRISALIPIKVSFSNVSGFIHNSDCWYIEGIHHSN</sequence>
<name>A0ACD3AVK0_9AGAR</name>
<accession>A0ACD3AVK0</accession>
<organism evidence="1 2">
    <name type="scientific">Pluteus cervinus</name>
    <dbReference type="NCBI Taxonomy" id="181527"/>
    <lineage>
        <taxon>Eukaryota</taxon>
        <taxon>Fungi</taxon>
        <taxon>Dikarya</taxon>
        <taxon>Basidiomycota</taxon>
        <taxon>Agaricomycotina</taxon>
        <taxon>Agaricomycetes</taxon>
        <taxon>Agaricomycetidae</taxon>
        <taxon>Agaricales</taxon>
        <taxon>Pluteineae</taxon>
        <taxon>Pluteaceae</taxon>
        <taxon>Pluteus</taxon>
    </lineage>
</organism>
<evidence type="ECO:0000313" key="1">
    <source>
        <dbReference type="EMBL" id="TFK69376.1"/>
    </source>
</evidence>
<dbReference type="Proteomes" id="UP000308600">
    <property type="component" value="Unassembled WGS sequence"/>
</dbReference>
<proteinExistence type="predicted"/>
<evidence type="ECO:0000313" key="2">
    <source>
        <dbReference type="Proteomes" id="UP000308600"/>
    </source>
</evidence>
<keyword evidence="2" id="KW-1185">Reference proteome</keyword>
<reference evidence="1 2" key="1">
    <citation type="journal article" date="2019" name="Nat. Ecol. Evol.">
        <title>Megaphylogeny resolves global patterns of mushroom evolution.</title>
        <authorList>
            <person name="Varga T."/>
            <person name="Krizsan K."/>
            <person name="Foldi C."/>
            <person name="Dima B."/>
            <person name="Sanchez-Garcia M."/>
            <person name="Sanchez-Ramirez S."/>
            <person name="Szollosi G.J."/>
            <person name="Szarkandi J.G."/>
            <person name="Papp V."/>
            <person name="Albert L."/>
            <person name="Andreopoulos W."/>
            <person name="Angelini C."/>
            <person name="Antonin V."/>
            <person name="Barry K.W."/>
            <person name="Bougher N.L."/>
            <person name="Buchanan P."/>
            <person name="Buyck B."/>
            <person name="Bense V."/>
            <person name="Catcheside P."/>
            <person name="Chovatia M."/>
            <person name="Cooper J."/>
            <person name="Damon W."/>
            <person name="Desjardin D."/>
            <person name="Finy P."/>
            <person name="Geml J."/>
            <person name="Haridas S."/>
            <person name="Hughes K."/>
            <person name="Justo A."/>
            <person name="Karasinski D."/>
            <person name="Kautmanova I."/>
            <person name="Kiss B."/>
            <person name="Kocsube S."/>
            <person name="Kotiranta H."/>
            <person name="LaButti K.M."/>
            <person name="Lechner B.E."/>
            <person name="Liimatainen K."/>
            <person name="Lipzen A."/>
            <person name="Lukacs Z."/>
            <person name="Mihaltcheva S."/>
            <person name="Morgado L.N."/>
            <person name="Niskanen T."/>
            <person name="Noordeloos M.E."/>
            <person name="Ohm R.A."/>
            <person name="Ortiz-Santana B."/>
            <person name="Ovrebo C."/>
            <person name="Racz N."/>
            <person name="Riley R."/>
            <person name="Savchenko A."/>
            <person name="Shiryaev A."/>
            <person name="Soop K."/>
            <person name="Spirin V."/>
            <person name="Szebenyi C."/>
            <person name="Tomsovsky M."/>
            <person name="Tulloss R.E."/>
            <person name="Uehling J."/>
            <person name="Grigoriev I.V."/>
            <person name="Vagvolgyi C."/>
            <person name="Papp T."/>
            <person name="Martin F.M."/>
            <person name="Miettinen O."/>
            <person name="Hibbett D.S."/>
            <person name="Nagy L.G."/>
        </authorList>
    </citation>
    <scope>NUCLEOTIDE SEQUENCE [LARGE SCALE GENOMIC DNA]</scope>
    <source>
        <strain evidence="1 2">NL-1719</strain>
    </source>
</reference>
<dbReference type="EMBL" id="ML208332">
    <property type="protein sequence ID" value="TFK69376.1"/>
    <property type="molecule type" value="Genomic_DNA"/>
</dbReference>